<dbReference type="SUPFAM" id="SSF69989">
    <property type="entry name" value="C-terminal domain of PLC-beta"/>
    <property type="match status" value="1"/>
</dbReference>
<evidence type="ECO:0000256" key="5">
    <source>
        <dbReference type="PIRNR" id="PIRNR000956"/>
    </source>
</evidence>
<dbReference type="PRINTS" id="PR00390">
    <property type="entry name" value="PHPHLIPASEC"/>
</dbReference>
<protein>
    <recommendedName>
        <fullName evidence="5">1-phosphatidylinositol 4,5-bisphosphate phosphodiesterase</fullName>
        <ecNumber evidence="5">3.1.4.11</ecNumber>
    </recommendedName>
</protein>
<dbReference type="InterPro" id="IPR016280">
    <property type="entry name" value="PLC-beta"/>
</dbReference>
<dbReference type="PANTHER" id="PTHR10336">
    <property type="entry name" value="PHOSPHOINOSITIDE-SPECIFIC PHOSPHOLIPASE C FAMILY PROTEIN"/>
    <property type="match status" value="1"/>
</dbReference>
<dbReference type="InterPro" id="IPR037862">
    <property type="entry name" value="PLC-beta_PH"/>
</dbReference>
<keyword evidence="7" id="KW-0479">Metal-binding</keyword>
<dbReference type="InterPro" id="IPR001711">
    <property type="entry name" value="PLipase_C_Pinositol-sp_Y"/>
</dbReference>
<dbReference type="Gene3D" id="2.30.29.240">
    <property type="match status" value="1"/>
</dbReference>
<evidence type="ECO:0000259" key="12">
    <source>
        <dbReference type="PROSITE" id="PS50008"/>
    </source>
</evidence>
<accession>A0A177BBT3</accession>
<evidence type="ECO:0000256" key="1">
    <source>
        <dbReference type="ARBA" id="ARBA00022801"/>
    </source>
</evidence>
<dbReference type="PROSITE" id="PS50007">
    <property type="entry name" value="PIPLC_X_DOMAIN"/>
    <property type="match status" value="1"/>
</dbReference>
<dbReference type="SMART" id="SM00149">
    <property type="entry name" value="PLCYc"/>
    <property type="match status" value="1"/>
</dbReference>
<dbReference type="PANTHER" id="PTHR10336:SF36">
    <property type="entry name" value="1-PHOSPHATIDYLINOSITOL 4,5-BISPHOSPHATE PHOSPHODIESTERASE BETA-4"/>
    <property type="match status" value="1"/>
</dbReference>
<dbReference type="Pfam" id="PF17787">
    <property type="entry name" value="PH_14"/>
    <property type="match status" value="1"/>
</dbReference>
<dbReference type="CDD" id="cd00275">
    <property type="entry name" value="C2_PLC_like"/>
    <property type="match status" value="1"/>
</dbReference>
<keyword evidence="1 5" id="KW-0378">Hydrolase</keyword>
<feature type="active site" evidence="6">
    <location>
        <position position="383"/>
    </location>
</feature>
<dbReference type="EMBL" id="LWCA01000030">
    <property type="protein sequence ID" value="OAF71706.1"/>
    <property type="molecule type" value="Genomic_DNA"/>
</dbReference>
<dbReference type="Gene3D" id="1.10.238.10">
    <property type="entry name" value="EF-hand"/>
    <property type="match status" value="1"/>
</dbReference>
<dbReference type="PROSITE" id="PS50008">
    <property type="entry name" value="PIPLC_Y_DOMAIN"/>
    <property type="match status" value="1"/>
</dbReference>
<feature type="binding site" evidence="7">
    <location>
        <position position="370"/>
    </location>
    <ligand>
        <name>Ca(2+)</name>
        <dbReference type="ChEBI" id="CHEBI:29108"/>
    </ligand>
</feature>
<organism evidence="13 14">
    <name type="scientific">Intoshia linei</name>
    <dbReference type="NCBI Taxonomy" id="1819745"/>
    <lineage>
        <taxon>Eukaryota</taxon>
        <taxon>Metazoa</taxon>
        <taxon>Spiralia</taxon>
        <taxon>Lophotrochozoa</taxon>
        <taxon>Mesozoa</taxon>
        <taxon>Orthonectida</taxon>
        <taxon>Rhopaluridae</taxon>
        <taxon>Intoshia</taxon>
    </lineage>
</organism>
<dbReference type="InterPro" id="IPR035892">
    <property type="entry name" value="C2_domain_sf"/>
</dbReference>
<dbReference type="InterPro" id="IPR042531">
    <property type="entry name" value="PLC-beta_C_sf"/>
</dbReference>
<comment type="catalytic activity">
    <reaction evidence="5 8">
        <text>a 1,2-diacyl-sn-glycero-3-phospho-(1D-myo-inositol-4,5-bisphosphate) + H2O = 1D-myo-inositol 1,4,5-trisphosphate + a 1,2-diacyl-sn-glycerol + H(+)</text>
        <dbReference type="Rhea" id="RHEA:33179"/>
        <dbReference type="ChEBI" id="CHEBI:15377"/>
        <dbReference type="ChEBI" id="CHEBI:15378"/>
        <dbReference type="ChEBI" id="CHEBI:17815"/>
        <dbReference type="ChEBI" id="CHEBI:58456"/>
        <dbReference type="ChEBI" id="CHEBI:203600"/>
        <dbReference type="EC" id="3.1.4.11"/>
    </reaction>
</comment>
<dbReference type="SMART" id="SM00239">
    <property type="entry name" value="C2"/>
    <property type="match status" value="1"/>
</dbReference>
<dbReference type="Gene3D" id="2.60.40.150">
    <property type="entry name" value="C2 domain"/>
    <property type="match status" value="1"/>
</dbReference>
<dbReference type="Gene3D" id="3.20.20.190">
    <property type="entry name" value="Phosphatidylinositol (PI) phosphodiesterase"/>
    <property type="match status" value="1"/>
</dbReference>
<dbReference type="SMART" id="SM00148">
    <property type="entry name" value="PLCXc"/>
    <property type="match status" value="1"/>
</dbReference>
<evidence type="ECO:0000259" key="11">
    <source>
        <dbReference type="PROSITE" id="PS50004"/>
    </source>
</evidence>
<feature type="binding site" evidence="7">
    <location>
        <position position="417"/>
    </location>
    <ligand>
        <name>Ca(2+)</name>
        <dbReference type="ChEBI" id="CHEBI:29108"/>
    </ligand>
</feature>
<dbReference type="InterPro" id="IPR053945">
    <property type="entry name" value="PLCB1-4-like_EFh"/>
</dbReference>
<dbReference type="Pfam" id="PF00388">
    <property type="entry name" value="PI-PLC-X"/>
    <property type="match status" value="1"/>
</dbReference>
<evidence type="ECO:0000313" key="13">
    <source>
        <dbReference type="EMBL" id="OAF71706.1"/>
    </source>
</evidence>
<dbReference type="GO" id="GO:0046488">
    <property type="term" value="P:phosphatidylinositol metabolic process"/>
    <property type="evidence" value="ECO:0007669"/>
    <property type="project" value="TreeGrafter"/>
</dbReference>
<feature type="coiled-coil region" evidence="9">
    <location>
        <begin position="1033"/>
        <end position="1067"/>
    </location>
</feature>
<dbReference type="SUPFAM" id="SSF49562">
    <property type="entry name" value="C2 domain (Calcium/lipid-binding domain, CaLB)"/>
    <property type="match status" value="1"/>
</dbReference>
<feature type="domain" description="C2" evidence="11">
    <location>
        <begin position="695"/>
        <end position="824"/>
    </location>
</feature>
<evidence type="ECO:0000256" key="3">
    <source>
        <dbReference type="ARBA" id="ARBA00023098"/>
    </source>
</evidence>
<feature type="binding site" evidence="7">
    <location>
        <position position="339"/>
    </location>
    <ligand>
        <name>Ca(2+)</name>
        <dbReference type="ChEBI" id="CHEBI:29108"/>
    </ligand>
</feature>
<evidence type="ECO:0000256" key="7">
    <source>
        <dbReference type="PIRSR" id="PIRSR000956-2"/>
    </source>
</evidence>
<dbReference type="InterPro" id="IPR011992">
    <property type="entry name" value="EF-hand-dom_pair"/>
</dbReference>
<evidence type="ECO:0000313" key="14">
    <source>
        <dbReference type="Proteomes" id="UP000078046"/>
    </source>
</evidence>
<feature type="region of interest" description="Disordered" evidence="10">
    <location>
        <begin position="953"/>
        <end position="972"/>
    </location>
</feature>
<gene>
    <name evidence="13" type="ORF">A3Q56_00542</name>
</gene>
<dbReference type="Proteomes" id="UP000078046">
    <property type="component" value="Unassembled WGS sequence"/>
</dbReference>
<dbReference type="AlphaFoldDB" id="A0A177BBT3"/>
<dbReference type="SUPFAM" id="SSF47473">
    <property type="entry name" value="EF-hand"/>
    <property type="match status" value="1"/>
</dbReference>
<dbReference type="SUPFAM" id="SSF50729">
    <property type="entry name" value="PH domain-like"/>
    <property type="match status" value="1"/>
</dbReference>
<keyword evidence="4 5" id="KW-0807">Transducer</keyword>
<dbReference type="FunFam" id="2.60.40.150:FF:000008">
    <property type="entry name" value="1-phosphatidylinositol 4,5-bisphosphate phosphodiesterase"/>
    <property type="match status" value="1"/>
</dbReference>
<keyword evidence="14" id="KW-1185">Reference proteome</keyword>
<dbReference type="InterPro" id="IPR000909">
    <property type="entry name" value="PLipase_C_PInositol-sp_X_dom"/>
</dbReference>
<feature type="compositionally biased region" description="Basic residues" evidence="10">
    <location>
        <begin position="953"/>
        <end position="963"/>
    </location>
</feature>
<dbReference type="EC" id="3.1.4.11" evidence="5"/>
<dbReference type="Pfam" id="PF22631">
    <property type="entry name" value="PLCB1-4-like_EFh"/>
    <property type="match status" value="1"/>
</dbReference>
<dbReference type="GO" id="GO:0048015">
    <property type="term" value="P:phosphatidylinositol-mediated signaling"/>
    <property type="evidence" value="ECO:0007669"/>
    <property type="project" value="TreeGrafter"/>
</dbReference>
<evidence type="ECO:0000256" key="9">
    <source>
        <dbReference type="SAM" id="Coils"/>
    </source>
</evidence>
<reference evidence="13 14" key="1">
    <citation type="submission" date="2016-04" db="EMBL/GenBank/DDBJ databases">
        <title>The genome of Intoshia linei affirms orthonectids as highly simplified spiralians.</title>
        <authorList>
            <person name="Mikhailov K.V."/>
            <person name="Slusarev G.S."/>
            <person name="Nikitin M.A."/>
            <person name="Logacheva M.D."/>
            <person name="Penin A."/>
            <person name="Aleoshin V."/>
            <person name="Panchin Y.V."/>
        </authorList>
    </citation>
    <scope>NUCLEOTIDE SEQUENCE [LARGE SCALE GENOMIC DNA]</scope>
    <source>
        <strain evidence="13">Intl2013</strain>
        <tissue evidence="13">Whole animal</tissue>
    </source>
</reference>
<dbReference type="GO" id="GO:0016042">
    <property type="term" value="P:lipid catabolic process"/>
    <property type="evidence" value="ECO:0007669"/>
    <property type="project" value="UniProtKB-KW"/>
</dbReference>
<dbReference type="PROSITE" id="PS50004">
    <property type="entry name" value="C2"/>
    <property type="match status" value="1"/>
</dbReference>
<keyword evidence="2 5" id="KW-0442">Lipid degradation</keyword>
<dbReference type="InterPro" id="IPR017946">
    <property type="entry name" value="PLC-like_Pdiesterase_TIM-brl"/>
</dbReference>
<keyword evidence="3 5" id="KW-0443">Lipid metabolism</keyword>
<name>A0A177BBT3_9BILA</name>
<evidence type="ECO:0000256" key="2">
    <source>
        <dbReference type="ARBA" id="ARBA00022963"/>
    </source>
</evidence>
<evidence type="ECO:0000256" key="6">
    <source>
        <dbReference type="PIRSR" id="PIRSR000956-1"/>
    </source>
</evidence>
<evidence type="ECO:0000256" key="8">
    <source>
        <dbReference type="RuleBase" id="RU361133"/>
    </source>
</evidence>
<proteinExistence type="predicted"/>
<dbReference type="OrthoDB" id="269822at2759"/>
<dbReference type="InterPro" id="IPR001192">
    <property type="entry name" value="PI-PLC_fam"/>
</dbReference>
<dbReference type="SUPFAM" id="SSF51695">
    <property type="entry name" value="PLC-like phosphodiesterases"/>
    <property type="match status" value="1"/>
</dbReference>
<sequence length="1138" mass="131965">MSKNNKLNWQKKIPDNLLEGDLFDVFDEVSSIIFQLNLIQLKESLTINRCFVQVDQWGFFLYYKSDDKMTQVIDLALTSDVRFKTYPKDKQLQSEMVNNGIYASNRRSFCVCHGQDFVTRYFVHFITQSEEVSLLWKKTLQELINNNRIRHIGPTTTLLKHYTRLKLQVIHEDKIPIKNVIHTFASGKSEKYITKFLNDLDFPTGKRQDIDANSFTFEKFMKLYRMICPMEGIKDYFNTLTHGTNKLFKSKIKKFLNESQRNQRLNEILHPFFTDKDVIELVNVYENNVKYKNEESFSLDGFINYIMSDENLVIFNDQINTYMEMDYPINDYFINSSHNTYLIGRQIGGRSSVEIYRQVLLAGCRCVELDCWDGSNDEPIITHGKAMCTDVLFKDVIVAIADSAFVTSDYPVILSFENHCSPKQQLKMAKYCEEIMGNLLNKEPLPNFPCEKGSSLPSPMDLKRKILIKNKKLNPELEKLYLENYMKSEVGDEANLRDEAFESLDMSVDEEETSYSSQVDTISNSIEVTTESSIDELNRMKLDEMEIPVDTKVVNDEEDLIMKNYKHTGATTTVHPYLSQFVNYFQPVKFQGFDISMEKDCKFIMSSFNETVGLNLYKNSAISFVNYNKKQNSRIYPKGSRVDSSNFMPQIFWNIGCQMVSLNFQTPDLGMQINRGKFEYNGNCGYLLKSGFMRRSDRIFDPFSEAPVDGVIAATCEVRVISGYFLSDKRIGTYVEVDMFGLPTDTIRKEHRTKIVPSNGLNPFYDEEDFVFRKIVLPELALIRIAAYEETGKMIGQRVLPLDGLKSGLRFVSLRTDGNFTLTLPMLLIHITVKTYVPKEFGNFVNALIDPGASAKPQILRNNANDTKISINTNHSKSDSRVSTEIEISKKGANDGIYQDTSDSAIHAEFKISFNELKQSKQYIKLTANQINENKSYLKNLDKAKENLKKKARKAVSSKKKKGFSSDSTFSEESNLTINDSHMKEMKNVIDRFSDEIQLVQHTHLINSQELLLKLMIIKQQEQMDELKKFHEKSEKDLKAQQTKKQMDELKNLNNDKTIKNKAERDRRQRELISIYTKKFIDERNLLKGRQRRYISLVTKKQETILKEYEDTCFQNIKVSERLIKESKIKLKIDQIYL</sequence>
<feature type="active site" evidence="6">
    <location>
        <position position="338"/>
    </location>
</feature>
<feature type="domain" description="PI-PLC Y-box" evidence="12">
    <location>
        <begin position="578"/>
        <end position="694"/>
    </location>
</feature>
<evidence type="ECO:0000256" key="4">
    <source>
        <dbReference type="ARBA" id="ARBA00023224"/>
    </source>
</evidence>
<comment type="cofactor">
    <cofactor evidence="7">
        <name>Ca(2+)</name>
        <dbReference type="ChEBI" id="CHEBI:29108"/>
    </cofactor>
    <text evidence="7">Binds 1 Ca(2+) ion per subunit.</text>
</comment>
<dbReference type="Gene3D" id="1.20.1230.10">
    <property type="entry name" value="Phospholipase C beta, distal C-terminal domain"/>
    <property type="match status" value="1"/>
</dbReference>
<dbReference type="GO" id="GO:0004435">
    <property type="term" value="F:phosphatidylinositol-4,5-bisphosphate phospholipase C activity"/>
    <property type="evidence" value="ECO:0007669"/>
    <property type="project" value="UniProtKB-UniRule"/>
</dbReference>
<dbReference type="GO" id="GO:0051209">
    <property type="term" value="P:release of sequestered calcium ion into cytosol"/>
    <property type="evidence" value="ECO:0007669"/>
    <property type="project" value="TreeGrafter"/>
</dbReference>
<keyword evidence="9" id="KW-0175">Coiled coil</keyword>
<feature type="binding site" evidence="7">
    <location>
        <position position="368"/>
    </location>
    <ligand>
        <name>Ca(2+)</name>
        <dbReference type="ChEBI" id="CHEBI:29108"/>
    </ligand>
</feature>
<dbReference type="GO" id="GO:0005509">
    <property type="term" value="F:calcium ion binding"/>
    <property type="evidence" value="ECO:0007669"/>
    <property type="project" value="UniProtKB-UniRule"/>
</dbReference>
<dbReference type="InterPro" id="IPR000008">
    <property type="entry name" value="C2_dom"/>
</dbReference>
<evidence type="ECO:0000256" key="10">
    <source>
        <dbReference type="SAM" id="MobiDB-lite"/>
    </source>
</evidence>
<dbReference type="PIRSF" id="PIRSF000956">
    <property type="entry name" value="PLC-beta"/>
    <property type="match status" value="1"/>
</dbReference>
<dbReference type="CDD" id="cd08591">
    <property type="entry name" value="PI-PLCc_beta"/>
    <property type="match status" value="1"/>
</dbReference>
<dbReference type="Pfam" id="PF00387">
    <property type="entry name" value="PI-PLC-Y"/>
    <property type="match status" value="1"/>
</dbReference>
<keyword evidence="7" id="KW-0106">Calcium</keyword>
<comment type="caution">
    <text evidence="13">The sequence shown here is derived from an EMBL/GenBank/DDBJ whole genome shotgun (WGS) entry which is preliminary data.</text>
</comment>